<keyword evidence="1" id="KW-0732">Signal</keyword>
<feature type="chain" id="PRO_5003548380" evidence="1">
    <location>
        <begin position="24"/>
        <end position="127"/>
    </location>
</feature>
<keyword evidence="3" id="KW-1185">Reference proteome</keyword>
<dbReference type="PATRIC" id="fig|742743.3.peg.1526"/>
<organism evidence="2 3">
    <name type="scientific">Dialister succinatiphilus YIT 11850</name>
    <dbReference type="NCBI Taxonomy" id="742743"/>
    <lineage>
        <taxon>Bacteria</taxon>
        <taxon>Bacillati</taxon>
        <taxon>Bacillota</taxon>
        <taxon>Negativicutes</taxon>
        <taxon>Veillonellales</taxon>
        <taxon>Veillonellaceae</taxon>
        <taxon>Dialister</taxon>
    </lineage>
</organism>
<evidence type="ECO:0000313" key="2">
    <source>
        <dbReference type="EMBL" id="EHO62627.1"/>
    </source>
</evidence>
<gene>
    <name evidence="2" type="ORF">HMPREF9453_01492</name>
</gene>
<dbReference type="RefSeq" id="WP_008859986.1">
    <property type="nucleotide sequence ID" value="NZ_JH591188.1"/>
</dbReference>
<proteinExistence type="predicted"/>
<feature type="signal peptide" evidence="1">
    <location>
        <begin position="1"/>
        <end position="23"/>
    </location>
</feature>
<dbReference type="Proteomes" id="UP000003277">
    <property type="component" value="Unassembled WGS sequence"/>
</dbReference>
<sequence>MKKMMIALGLAAAIAAGSMTVSAENYWKYNDTISIDMDETKVKTTTNGHEILHFVAVEAIDGGTCTYTYAYDRTAGTIQVVEMEKETNTLHYTSNFTPTSINTNNPVIRARAQMAEAVYQRKVNHKK</sequence>
<dbReference type="OrthoDB" id="1634077at2"/>
<accession>H1D1K4</accession>
<evidence type="ECO:0000256" key="1">
    <source>
        <dbReference type="SAM" id="SignalP"/>
    </source>
</evidence>
<dbReference type="EMBL" id="ADLT01000049">
    <property type="protein sequence ID" value="EHO62627.1"/>
    <property type="molecule type" value="Genomic_DNA"/>
</dbReference>
<dbReference type="GeneID" id="98910824"/>
<dbReference type="eggNOG" id="ENOG5033XCW">
    <property type="taxonomic scope" value="Bacteria"/>
</dbReference>
<dbReference type="HOGENOM" id="CLU_161244_0_0_9"/>
<protein>
    <submittedName>
        <fullName evidence="2">Uncharacterized protein</fullName>
    </submittedName>
</protein>
<name>H1D1K4_9FIRM</name>
<dbReference type="AlphaFoldDB" id="H1D1K4"/>
<comment type="caution">
    <text evidence="2">The sequence shown here is derived from an EMBL/GenBank/DDBJ whole genome shotgun (WGS) entry which is preliminary data.</text>
</comment>
<reference evidence="2 3" key="1">
    <citation type="submission" date="2011-11" db="EMBL/GenBank/DDBJ databases">
        <title>The Genome Sequence of Dialister succinatiphilus YIT 11850.</title>
        <authorList>
            <consortium name="The Broad Institute Genome Sequencing Platform"/>
            <person name="Earl A."/>
            <person name="Ward D."/>
            <person name="Feldgarden M."/>
            <person name="Gevers D."/>
            <person name="Morotomi M."/>
            <person name="Young S.K."/>
            <person name="Zeng Q."/>
            <person name="Gargeya S."/>
            <person name="Fitzgerald M."/>
            <person name="Haas B."/>
            <person name="Abouelleil A."/>
            <person name="Alvarado L."/>
            <person name="Arachchi H.M."/>
            <person name="Berlin A."/>
            <person name="Brown A."/>
            <person name="Chapman S.B."/>
            <person name="Dunbar C."/>
            <person name="Gearin G."/>
            <person name="Goldberg J."/>
            <person name="Griggs A."/>
            <person name="Gujja S."/>
            <person name="Heiman D."/>
            <person name="Howarth C."/>
            <person name="Lui A."/>
            <person name="MacDonald P.J.P."/>
            <person name="Montmayeur A."/>
            <person name="Murphy C."/>
            <person name="Neiman D."/>
            <person name="Pearson M."/>
            <person name="Priest M."/>
            <person name="Roberts A."/>
            <person name="Saif S."/>
            <person name="Shea T."/>
            <person name="Sisk P."/>
            <person name="Stolte C."/>
            <person name="Sykes S."/>
            <person name="Wortman J."/>
            <person name="Nusbaum C."/>
            <person name="Birren B."/>
        </authorList>
    </citation>
    <scope>NUCLEOTIDE SEQUENCE [LARGE SCALE GENOMIC DNA]</scope>
    <source>
        <strain evidence="2 3">YIT 11850</strain>
    </source>
</reference>
<evidence type="ECO:0000313" key="3">
    <source>
        <dbReference type="Proteomes" id="UP000003277"/>
    </source>
</evidence>
<dbReference type="STRING" id="742743.HMPREF9453_01492"/>